<gene>
    <name evidence="3" type="ORF">AUEXF2481DRAFT_38130</name>
</gene>
<dbReference type="PANTHER" id="PTHR28535">
    <property type="entry name" value="ZINC FINGER GRF-TYPE CONTAINING 1"/>
    <property type="match status" value="1"/>
</dbReference>
<dbReference type="EMBL" id="KL584755">
    <property type="protein sequence ID" value="KEQ96708.1"/>
    <property type="molecule type" value="Genomic_DNA"/>
</dbReference>
<dbReference type="Proteomes" id="UP000030641">
    <property type="component" value="Unassembled WGS sequence"/>
</dbReference>
<feature type="region of interest" description="Disordered" evidence="1">
    <location>
        <begin position="340"/>
        <end position="551"/>
    </location>
</feature>
<dbReference type="RefSeq" id="XP_013345360.1">
    <property type="nucleotide sequence ID" value="XM_013489906.1"/>
</dbReference>
<accession>A0A074YFX1</accession>
<feature type="compositionally biased region" description="Polar residues" evidence="1">
    <location>
        <begin position="537"/>
        <end position="551"/>
    </location>
</feature>
<dbReference type="PANTHER" id="PTHR28535:SF1">
    <property type="entry name" value="PROTEIN ZGRF1"/>
    <property type="match status" value="1"/>
</dbReference>
<dbReference type="GO" id="GO:0035861">
    <property type="term" value="C:site of double-strand break"/>
    <property type="evidence" value="ECO:0007669"/>
    <property type="project" value="TreeGrafter"/>
</dbReference>
<feature type="compositionally biased region" description="Polar residues" evidence="1">
    <location>
        <begin position="481"/>
        <end position="493"/>
    </location>
</feature>
<feature type="compositionally biased region" description="Basic and acidic residues" evidence="1">
    <location>
        <begin position="442"/>
        <end position="455"/>
    </location>
</feature>
<feature type="domain" description="5'-3' DNA helicase ZGRF1-like N-terminal" evidence="2">
    <location>
        <begin position="23"/>
        <end position="104"/>
    </location>
</feature>
<reference evidence="3 4" key="1">
    <citation type="journal article" date="2014" name="BMC Genomics">
        <title>Genome sequencing of four Aureobasidium pullulans varieties: biotechnological potential, stress tolerance, and description of new species.</title>
        <authorList>
            <person name="Gostin Ar C."/>
            <person name="Ohm R.A."/>
            <person name="Kogej T."/>
            <person name="Sonjak S."/>
            <person name="Turk M."/>
            <person name="Zajc J."/>
            <person name="Zalar P."/>
            <person name="Grube M."/>
            <person name="Sun H."/>
            <person name="Han J."/>
            <person name="Sharma A."/>
            <person name="Chiniquy J."/>
            <person name="Ngan C.Y."/>
            <person name="Lipzen A."/>
            <person name="Barry K."/>
            <person name="Grigoriev I.V."/>
            <person name="Gunde-Cimerman N."/>
        </authorList>
    </citation>
    <scope>NUCLEOTIDE SEQUENCE [LARGE SCALE GENOMIC DNA]</scope>
    <source>
        <strain evidence="3 4">EXF-2481</strain>
    </source>
</reference>
<feature type="region of interest" description="Disordered" evidence="1">
    <location>
        <begin position="291"/>
        <end position="318"/>
    </location>
</feature>
<dbReference type="STRING" id="1043005.A0A074YFX1"/>
<dbReference type="OrthoDB" id="6513042at2759"/>
<dbReference type="InterPro" id="IPR018838">
    <property type="entry name" value="ZGRF1-like_N"/>
</dbReference>
<dbReference type="GO" id="GO:0006302">
    <property type="term" value="P:double-strand break repair"/>
    <property type="evidence" value="ECO:0007669"/>
    <property type="project" value="TreeGrafter"/>
</dbReference>
<name>A0A074YFX1_AURSE</name>
<dbReference type="InterPro" id="IPR052800">
    <property type="entry name" value="DNA_Repair_Helicase_ZGRF1"/>
</dbReference>
<dbReference type="HOGENOM" id="CLU_440725_0_0_1"/>
<sequence length="617" mass="67504">MTAAVLRSSPNLAVPQTQNTAPVHEFNCLYTHDLRRKQKRWQDGFLRYHTFNKRVMVYDVPRNFLGDLHWTSGDDLREGDEMTLEKGGIMVQVSERIGTIQTDLSDLLQRKDKTPARNPATSRTLMRYGTPHAAAPNFAPRTPQATSTTPMKHKSLNTLLGKSRRPIGKASLPTESPYEARNRDIQIAEAQEERERKRRRFESPAQVTPKVAKHRNVSVQQGVGTVAKNQACQVIDLSSDTEDISAAQAASHAIDAELLATSSPARLVISPAPRHLNPNRFLSVDKRPAAAKAPVVGSPSSKASERVKPVDPPARAPTPIVIKPVQEVTSLRLARAKKAAETSATAGDSQRSEFFATGSDSQARGKSLKLVGAAPRKMLVFQSQKSRQSSTERERGTGGTPLEKASGTGRDGISEPAKEAAAPNVNYTARQPATEQASEESIFQRRMQERLARLEKKNKRTGLQRSSSDVTEQRPAAKKPTTGTGLRKTTSVVMSRLDSPENPSLADFQFPDVTPLDFDDPIIDDSVAQPPTKPSKEPTSLTTKPQGRGSSTITARAFKPLTVKPVPVTAPVLATEPAQAIAVEEKKDEDLGPWSKEAFDLMDWRPPNMQVKANKTA</sequence>
<feature type="region of interest" description="Disordered" evidence="1">
    <location>
        <begin position="131"/>
        <end position="151"/>
    </location>
</feature>
<proteinExistence type="predicted"/>
<feature type="compositionally biased region" description="Polar residues" evidence="1">
    <location>
        <begin position="425"/>
        <end position="441"/>
    </location>
</feature>
<evidence type="ECO:0000313" key="4">
    <source>
        <dbReference type="Proteomes" id="UP000030641"/>
    </source>
</evidence>
<organism evidence="3 4">
    <name type="scientific">Aureobasidium subglaciale (strain EXF-2481)</name>
    <name type="common">Aureobasidium pullulans var. subglaciale</name>
    <dbReference type="NCBI Taxonomy" id="1043005"/>
    <lineage>
        <taxon>Eukaryota</taxon>
        <taxon>Fungi</taxon>
        <taxon>Dikarya</taxon>
        <taxon>Ascomycota</taxon>
        <taxon>Pezizomycotina</taxon>
        <taxon>Dothideomycetes</taxon>
        <taxon>Dothideomycetidae</taxon>
        <taxon>Dothideales</taxon>
        <taxon>Saccotheciaceae</taxon>
        <taxon>Aureobasidium</taxon>
    </lineage>
</organism>
<dbReference type="OMA" id="FRCLYTY"/>
<evidence type="ECO:0000256" key="1">
    <source>
        <dbReference type="SAM" id="MobiDB-lite"/>
    </source>
</evidence>
<keyword evidence="4" id="KW-1185">Reference proteome</keyword>
<evidence type="ECO:0000313" key="3">
    <source>
        <dbReference type="EMBL" id="KEQ96708.1"/>
    </source>
</evidence>
<dbReference type="AlphaFoldDB" id="A0A074YFX1"/>
<dbReference type="Pfam" id="PF10382">
    <property type="entry name" value="ZGRF1-like_N"/>
    <property type="match status" value="1"/>
</dbReference>
<dbReference type="GeneID" id="25366025"/>
<feature type="region of interest" description="Disordered" evidence="1">
    <location>
        <begin position="191"/>
        <end position="212"/>
    </location>
</feature>
<dbReference type="InParanoid" id="A0A074YFX1"/>
<protein>
    <recommendedName>
        <fullName evidence="2">5'-3' DNA helicase ZGRF1-like N-terminal domain-containing protein</fullName>
    </recommendedName>
</protein>
<dbReference type="GO" id="GO:0005634">
    <property type="term" value="C:nucleus"/>
    <property type="evidence" value="ECO:0007669"/>
    <property type="project" value="TreeGrafter"/>
</dbReference>
<evidence type="ECO:0000259" key="2">
    <source>
        <dbReference type="Pfam" id="PF10382"/>
    </source>
</evidence>